<proteinExistence type="predicted"/>
<reference evidence="1 2" key="1">
    <citation type="submission" date="2016-07" db="EMBL/GenBank/DDBJ databases">
        <title>Draft genome of Scalindua rubra, obtained from a brine-seawater interface in the Red Sea, sheds light on salt adaptation in anammox bacteria.</title>
        <authorList>
            <person name="Speth D.R."/>
            <person name="Lagkouvardos I."/>
            <person name="Wang Y."/>
            <person name="Qian P.-Y."/>
            <person name="Dutilh B.E."/>
            <person name="Jetten M.S."/>
        </authorList>
    </citation>
    <scope>NUCLEOTIDE SEQUENCE [LARGE SCALE GENOMIC DNA]</scope>
    <source>
        <strain evidence="1">BSI-1</strain>
    </source>
</reference>
<dbReference type="AlphaFoldDB" id="A0A1E3XBX3"/>
<dbReference type="EMBL" id="MAYW01000036">
    <property type="protein sequence ID" value="ODS33141.1"/>
    <property type="molecule type" value="Genomic_DNA"/>
</dbReference>
<comment type="caution">
    <text evidence="1">The sequence shown here is derived from an EMBL/GenBank/DDBJ whole genome shotgun (WGS) entry which is preliminary data.</text>
</comment>
<sequence length="92" mass="10166">MPEASKTDELLSKDVITTKRKGKKLAFNLRSSINNITTNSQSIDLDLSMTPEGMARPEEVLSHLGLKVGEDYKVSEIVRTRVNLTSSPKTTC</sequence>
<organism evidence="1 2">
    <name type="scientific">Candidatus Scalindua rubra</name>
    <dbReference type="NCBI Taxonomy" id="1872076"/>
    <lineage>
        <taxon>Bacteria</taxon>
        <taxon>Pseudomonadati</taxon>
        <taxon>Planctomycetota</taxon>
        <taxon>Candidatus Brocadiia</taxon>
        <taxon>Candidatus Brocadiales</taxon>
        <taxon>Candidatus Scalinduaceae</taxon>
        <taxon>Candidatus Scalindua</taxon>
    </lineage>
</organism>
<gene>
    <name evidence="1" type="ORF">SCARUB_01697</name>
</gene>
<dbReference type="Proteomes" id="UP000094056">
    <property type="component" value="Unassembled WGS sequence"/>
</dbReference>
<accession>A0A1E3XBX3</accession>
<name>A0A1E3XBX3_9BACT</name>
<evidence type="ECO:0000313" key="1">
    <source>
        <dbReference type="EMBL" id="ODS33141.1"/>
    </source>
</evidence>
<evidence type="ECO:0000313" key="2">
    <source>
        <dbReference type="Proteomes" id="UP000094056"/>
    </source>
</evidence>
<protein>
    <submittedName>
        <fullName evidence="1">Uncharacterized protein</fullName>
    </submittedName>
</protein>